<dbReference type="Proteomes" id="UP000283734">
    <property type="component" value="Unassembled WGS sequence"/>
</dbReference>
<evidence type="ECO:0000256" key="1">
    <source>
        <dbReference type="ARBA" id="ARBA00004141"/>
    </source>
</evidence>
<feature type="transmembrane region" description="Helical" evidence="5">
    <location>
        <begin position="48"/>
        <end position="70"/>
    </location>
</feature>
<dbReference type="PANTHER" id="PTHR33507">
    <property type="entry name" value="INNER MEMBRANE PROTEIN YBBJ"/>
    <property type="match status" value="1"/>
</dbReference>
<evidence type="ECO:0000256" key="3">
    <source>
        <dbReference type="ARBA" id="ARBA00022989"/>
    </source>
</evidence>
<reference evidence="7 8" key="1">
    <citation type="submission" date="2018-09" db="EMBL/GenBank/DDBJ databases">
        <title>Alcanivorax profundi sp. nov., isolated from 1000 m-depth seawater of the Mariana Trench.</title>
        <authorList>
            <person name="Liu J."/>
        </authorList>
    </citation>
    <scope>NUCLEOTIDE SEQUENCE [LARGE SCALE GENOMIC DNA]</scope>
    <source>
        <strain evidence="7 8">MTEO17</strain>
    </source>
</reference>
<sequence length="150" mass="16415">MPEYSYWIIAGLALIIAEFAVSGLVVIFFGIAAILVGSLKFVGLLDDTTWELTLFALISVLLLVFVRRVLSDKLMGKEQRQGGNEDSAGLIGQRATVAEPFTDGSGIVNYRGARWQAQSPHPLKPGQMVRIVKHDGLWLTVEPWNSTSVS</sequence>
<keyword evidence="8" id="KW-1185">Reference proteome</keyword>
<evidence type="ECO:0000259" key="6">
    <source>
        <dbReference type="Pfam" id="PF01957"/>
    </source>
</evidence>
<evidence type="ECO:0000256" key="4">
    <source>
        <dbReference type="ARBA" id="ARBA00023136"/>
    </source>
</evidence>
<dbReference type="SUPFAM" id="SSF141322">
    <property type="entry name" value="NfeD domain-like"/>
    <property type="match status" value="1"/>
</dbReference>
<proteinExistence type="predicted"/>
<comment type="caution">
    <text evidence="7">The sequence shown here is derived from an EMBL/GenBank/DDBJ whole genome shotgun (WGS) entry which is preliminary data.</text>
</comment>
<protein>
    <submittedName>
        <fullName evidence="7">NfeD family protein</fullName>
    </submittedName>
</protein>
<gene>
    <name evidence="7" type="ORF">D4A39_08965</name>
</gene>
<evidence type="ECO:0000313" key="8">
    <source>
        <dbReference type="Proteomes" id="UP000283734"/>
    </source>
</evidence>
<dbReference type="Pfam" id="PF01957">
    <property type="entry name" value="NfeD"/>
    <property type="match status" value="1"/>
</dbReference>
<dbReference type="GO" id="GO:0005886">
    <property type="term" value="C:plasma membrane"/>
    <property type="evidence" value="ECO:0007669"/>
    <property type="project" value="TreeGrafter"/>
</dbReference>
<dbReference type="AlphaFoldDB" id="A0A418Y001"/>
<dbReference type="InterPro" id="IPR002810">
    <property type="entry name" value="NfeD-like_C"/>
</dbReference>
<name>A0A418Y001_9GAMM</name>
<keyword evidence="2 5" id="KW-0812">Transmembrane</keyword>
<dbReference type="InterPro" id="IPR012340">
    <property type="entry name" value="NA-bd_OB-fold"/>
</dbReference>
<dbReference type="EMBL" id="QYYA01000002">
    <property type="protein sequence ID" value="RJG18586.1"/>
    <property type="molecule type" value="Genomic_DNA"/>
</dbReference>
<comment type="subcellular location">
    <subcellularLocation>
        <location evidence="1">Membrane</location>
        <topology evidence="1">Multi-pass membrane protein</topology>
    </subcellularLocation>
</comment>
<evidence type="ECO:0000256" key="2">
    <source>
        <dbReference type="ARBA" id="ARBA00022692"/>
    </source>
</evidence>
<accession>A0A418Y001</accession>
<evidence type="ECO:0000313" key="7">
    <source>
        <dbReference type="EMBL" id="RJG18586.1"/>
    </source>
</evidence>
<evidence type="ECO:0000256" key="5">
    <source>
        <dbReference type="SAM" id="Phobius"/>
    </source>
</evidence>
<feature type="transmembrane region" description="Helical" evidence="5">
    <location>
        <begin position="7"/>
        <end position="36"/>
    </location>
</feature>
<dbReference type="InterPro" id="IPR052165">
    <property type="entry name" value="Membrane_assoc_protease"/>
</dbReference>
<feature type="domain" description="NfeD-like C-terminal" evidence="6">
    <location>
        <begin position="89"/>
        <end position="143"/>
    </location>
</feature>
<dbReference type="OrthoDB" id="5289056at2"/>
<keyword evidence="3 5" id="KW-1133">Transmembrane helix</keyword>
<keyword evidence="4 5" id="KW-0472">Membrane</keyword>
<organism evidence="7 8">
    <name type="scientific">Alcanivorax profundi</name>
    <dbReference type="NCBI Taxonomy" id="2338368"/>
    <lineage>
        <taxon>Bacteria</taxon>
        <taxon>Pseudomonadati</taxon>
        <taxon>Pseudomonadota</taxon>
        <taxon>Gammaproteobacteria</taxon>
        <taxon>Oceanospirillales</taxon>
        <taxon>Alcanivoracaceae</taxon>
        <taxon>Alcanivorax</taxon>
    </lineage>
</organism>
<dbReference type="Gene3D" id="2.40.50.140">
    <property type="entry name" value="Nucleic acid-binding proteins"/>
    <property type="match status" value="1"/>
</dbReference>
<dbReference type="PANTHER" id="PTHR33507:SF3">
    <property type="entry name" value="INNER MEMBRANE PROTEIN YBBJ"/>
    <property type="match status" value="1"/>
</dbReference>
<dbReference type="RefSeq" id="WP_022986018.1">
    <property type="nucleotide sequence ID" value="NZ_CAXGPP010000001.1"/>
</dbReference>